<feature type="region of interest" description="Disordered" evidence="1">
    <location>
        <begin position="126"/>
        <end position="183"/>
    </location>
</feature>
<sequence length="183" mass="19908">MEWKRNKKNKRSHQNKKKKQQEQSTKNTNTTTFASGSPSPPFQFAPPTFAVDDAQKSTQQLIHETTQRVQQSGAVIFGMGGPLATTGMDSLASMSAALQWNVATTTTTTTTPSSNANSHRTLGWGDPSTTSNHTNNNPWAVLDEPDDEAPAVQPQHPFSFAPPSFAVTVPSPTEKEEELDPDL</sequence>
<accession>A0A7S3P4C8</accession>
<feature type="compositionally biased region" description="Low complexity" evidence="1">
    <location>
        <begin position="128"/>
        <end position="137"/>
    </location>
</feature>
<dbReference type="EMBL" id="HBIM01002419">
    <property type="protein sequence ID" value="CAE0403923.1"/>
    <property type="molecule type" value="Transcribed_RNA"/>
</dbReference>
<name>A0A7S3P4C8_9STRA</name>
<feature type="compositionally biased region" description="Basic residues" evidence="1">
    <location>
        <begin position="1"/>
        <end position="19"/>
    </location>
</feature>
<organism evidence="2">
    <name type="scientific">Amphora coffeiformis</name>
    <dbReference type="NCBI Taxonomy" id="265554"/>
    <lineage>
        <taxon>Eukaryota</taxon>
        <taxon>Sar</taxon>
        <taxon>Stramenopiles</taxon>
        <taxon>Ochrophyta</taxon>
        <taxon>Bacillariophyta</taxon>
        <taxon>Bacillariophyceae</taxon>
        <taxon>Bacillariophycidae</taxon>
        <taxon>Thalassiophysales</taxon>
        <taxon>Catenulaceae</taxon>
        <taxon>Amphora</taxon>
    </lineage>
</organism>
<evidence type="ECO:0000313" key="2">
    <source>
        <dbReference type="EMBL" id="CAE0403923.1"/>
    </source>
</evidence>
<feature type="region of interest" description="Disordered" evidence="1">
    <location>
        <begin position="1"/>
        <end position="48"/>
    </location>
</feature>
<gene>
    <name evidence="2" type="ORF">ACOF00016_LOCUS2111</name>
</gene>
<protein>
    <submittedName>
        <fullName evidence="2">Uncharacterized protein</fullName>
    </submittedName>
</protein>
<feature type="compositionally biased region" description="Polar residues" evidence="1">
    <location>
        <begin position="22"/>
        <end position="37"/>
    </location>
</feature>
<dbReference type="AlphaFoldDB" id="A0A7S3P4C8"/>
<reference evidence="2" key="1">
    <citation type="submission" date="2021-01" db="EMBL/GenBank/DDBJ databases">
        <authorList>
            <person name="Corre E."/>
            <person name="Pelletier E."/>
            <person name="Niang G."/>
            <person name="Scheremetjew M."/>
            <person name="Finn R."/>
            <person name="Kale V."/>
            <person name="Holt S."/>
            <person name="Cochrane G."/>
            <person name="Meng A."/>
            <person name="Brown T."/>
            <person name="Cohen L."/>
        </authorList>
    </citation>
    <scope>NUCLEOTIDE SEQUENCE</scope>
    <source>
        <strain evidence="2">CCMP127</strain>
    </source>
</reference>
<proteinExistence type="predicted"/>
<evidence type="ECO:0000256" key="1">
    <source>
        <dbReference type="SAM" id="MobiDB-lite"/>
    </source>
</evidence>